<reference evidence="4" key="1">
    <citation type="journal article" date="2011" name="BMC Genomics">
        <title>Complete genome sequence of the filamentous anoxygenic phototrophic bacterium Chloroflexus aurantiacus.</title>
        <authorList>
            <person name="Tang K.H."/>
            <person name="Barry K."/>
            <person name="Chertkov O."/>
            <person name="Dalin E."/>
            <person name="Han C.S."/>
            <person name="Hauser L.J."/>
            <person name="Honchak B.M."/>
            <person name="Karbach L.E."/>
            <person name="Land M.L."/>
            <person name="Lapidus A."/>
            <person name="Larimer F.W."/>
            <person name="Mikhailova N."/>
            <person name="Pitluck S."/>
            <person name="Pierson B.K."/>
            <person name="Blankenship R.E."/>
        </authorList>
    </citation>
    <scope>NUCLEOTIDE SEQUENCE [LARGE SCALE GENOMIC DNA]</scope>
    <source>
        <strain evidence="4">ATCC 29366 / DSM 635 / J-10-fl</strain>
    </source>
</reference>
<evidence type="ECO:0000313" key="3">
    <source>
        <dbReference type="EMBL" id="ABY35484.1"/>
    </source>
</evidence>
<dbReference type="Pfam" id="PF03787">
    <property type="entry name" value="RAMPs"/>
    <property type="match status" value="2"/>
</dbReference>
<dbReference type="eggNOG" id="COG1337">
    <property type="taxonomic scope" value="Bacteria"/>
</dbReference>
<feature type="domain" description="CRISPR type III-associated protein" evidence="2">
    <location>
        <begin position="22"/>
        <end position="199"/>
    </location>
</feature>
<dbReference type="PATRIC" id="fig|324602.8.peg.2576"/>
<dbReference type="CDD" id="cd09726">
    <property type="entry name" value="RAMP_I_III"/>
    <property type="match status" value="2"/>
</dbReference>
<dbReference type="PANTHER" id="PTHR35579">
    <property type="entry name" value="CRISPR SYSTEM CMS ENDORIBONUCLEASE CSM3"/>
    <property type="match status" value="1"/>
</dbReference>
<dbReference type="PANTHER" id="PTHR35579:SF6">
    <property type="entry name" value="DUF324 DOMAIN-CONTAINING PROTEIN"/>
    <property type="match status" value="1"/>
</dbReference>
<gene>
    <name evidence="3" type="ordered locus">Caur_2275</name>
</gene>
<keyword evidence="1" id="KW-0051">Antiviral defense</keyword>
<evidence type="ECO:0000256" key="1">
    <source>
        <dbReference type="ARBA" id="ARBA00023118"/>
    </source>
</evidence>
<protein>
    <recommendedName>
        <fullName evidence="2">CRISPR type III-associated protein domain-containing protein</fullName>
    </recommendedName>
</protein>
<name>A9WGF2_CHLAA</name>
<feature type="domain" description="CRISPR type III-associated protein" evidence="2">
    <location>
        <begin position="291"/>
        <end position="444"/>
    </location>
</feature>
<evidence type="ECO:0000259" key="2">
    <source>
        <dbReference type="Pfam" id="PF03787"/>
    </source>
</evidence>
<keyword evidence="4" id="KW-1185">Reference proteome</keyword>
<accession>A9WGF2</accession>
<proteinExistence type="predicted"/>
<evidence type="ECO:0000313" key="4">
    <source>
        <dbReference type="Proteomes" id="UP000002008"/>
    </source>
</evidence>
<dbReference type="EMBL" id="CP000909">
    <property type="protein sequence ID" value="ABY35484.1"/>
    <property type="molecule type" value="Genomic_DNA"/>
</dbReference>
<sequence>MSTHPLATSRQISERWIIEGDLVLQTPTHLGNGDTDGIVDMPLLLDEVTGKALLPGTSLAGALRNYLYERCHGFEKQASDPWIEALFGGQKGNDDGDQSALIIDDALGEASKIELRDGVRIDPITRTAKVDFDNGVPRGYKYDLQLLEAGTTFPIRMELLLSQGNNQQQVKQMLVLALQGLEAGEIAIGLRKRRGFGVCRVTQWRVTRYDLTKPAGLLAWLAEDHPDWKYATGSERRSGQSIAGLLNVTLADSSDKRSFCRIRAQFVVDGSILIRAGFDEQDRGPDTVHLHSARPGGTRKPVLSGTSLAGALRHRAGRILRTIADDKQAQTMIDSIFGPAEITGDKKQKARSSRLVVNETVIENPVNLVQNRIRIDRFTGSVHGTGLFNEQPVFGKNDTLVTVDLTLRNPENAEIGLLLLLLKDLWTGDLPLGGEAGIGRGRLKGVSAEIETPQHKGKPLTISLADGKRLIPSDRDALEHYVAALHAEVKR</sequence>
<dbReference type="InterPro" id="IPR052216">
    <property type="entry name" value="CRISPR_Csm3_endoribonuclease"/>
</dbReference>
<dbReference type="Proteomes" id="UP000002008">
    <property type="component" value="Chromosome"/>
</dbReference>
<organism evidence="3 4">
    <name type="scientific">Chloroflexus aurantiacus (strain ATCC 29366 / DSM 635 / J-10-fl)</name>
    <dbReference type="NCBI Taxonomy" id="324602"/>
    <lineage>
        <taxon>Bacteria</taxon>
        <taxon>Bacillati</taxon>
        <taxon>Chloroflexota</taxon>
        <taxon>Chloroflexia</taxon>
        <taxon>Chloroflexales</taxon>
        <taxon>Chloroflexineae</taxon>
        <taxon>Chloroflexaceae</taxon>
        <taxon>Chloroflexus</taxon>
    </lineage>
</organism>
<dbReference type="GO" id="GO:0051607">
    <property type="term" value="P:defense response to virus"/>
    <property type="evidence" value="ECO:0007669"/>
    <property type="project" value="UniProtKB-KW"/>
</dbReference>
<dbReference type="KEGG" id="cau:Caur_2275"/>
<dbReference type="HOGENOM" id="CLU_041901_0_0_0"/>
<dbReference type="EnsemblBacteria" id="ABY35484">
    <property type="protein sequence ID" value="ABY35484"/>
    <property type="gene ID" value="Caur_2275"/>
</dbReference>
<dbReference type="AlphaFoldDB" id="A9WGF2"/>
<dbReference type="STRING" id="324602.Caur_2275"/>
<dbReference type="RefSeq" id="WP_012258138.1">
    <property type="nucleotide sequence ID" value="NC_010175.1"/>
</dbReference>
<dbReference type="InterPro" id="IPR005537">
    <property type="entry name" value="RAMP_III_fam"/>
</dbReference>
<dbReference type="InParanoid" id="A9WGF2"/>